<dbReference type="Proteomes" id="UP000814140">
    <property type="component" value="Unassembled WGS sequence"/>
</dbReference>
<reference evidence="1" key="2">
    <citation type="journal article" date="2022" name="New Phytol.">
        <title>Evolutionary transition to the ectomycorrhizal habit in the genomes of a hyperdiverse lineage of mushroom-forming fungi.</title>
        <authorList>
            <person name="Looney B."/>
            <person name="Miyauchi S."/>
            <person name="Morin E."/>
            <person name="Drula E."/>
            <person name="Courty P.E."/>
            <person name="Kohler A."/>
            <person name="Kuo A."/>
            <person name="LaButti K."/>
            <person name="Pangilinan J."/>
            <person name="Lipzen A."/>
            <person name="Riley R."/>
            <person name="Andreopoulos W."/>
            <person name="He G."/>
            <person name="Johnson J."/>
            <person name="Nolan M."/>
            <person name="Tritt A."/>
            <person name="Barry K.W."/>
            <person name="Grigoriev I.V."/>
            <person name="Nagy L.G."/>
            <person name="Hibbett D."/>
            <person name="Henrissat B."/>
            <person name="Matheny P.B."/>
            <person name="Labbe J."/>
            <person name="Martin F.M."/>
        </authorList>
    </citation>
    <scope>NUCLEOTIDE SEQUENCE</scope>
    <source>
        <strain evidence="1">HHB10654</strain>
    </source>
</reference>
<keyword evidence="2" id="KW-1185">Reference proteome</keyword>
<comment type="caution">
    <text evidence="1">The sequence shown here is derived from an EMBL/GenBank/DDBJ whole genome shotgun (WGS) entry which is preliminary data.</text>
</comment>
<gene>
    <name evidence="1" type="ORF">BV25DRAFT_1807692</name>
</gene>
<dbReference type="EMBL" id="MU277220">
    <property type="protein sequence ID" value="KAI0060313.1"/>
    <property type="molecule type" value="Genomic_DNA"/>
</dbReference>
<protein>
    <submittedName>
        <fullName evidence="1">Cytochrome P450</fullName>
    </submittedName>
</protein>
<reference evidence="1" key="1">
    <citation type="submission" date="2021-03" db="EMBL/GenBank/DDBJ databases">
        <authorList>
            <consortium name="DOE Joint Genome Institute"/>
            <person name="Ahrendt S."/>
            <person name="Looney B.P."/>
            <person name="Miyauchi S."/>
            <person name="Morin E."/>
            <person name="Drula E."/>
            <person name="Courty P.E."/>
            <person name="Chicoki N."/>
            <person name="Fauchery L."/>
            <person name="Kohler A."/>
            <person name="Kuo A."/>
            <person name="Labutti K."/>
            <person name="Pangilinan J."/>
            <person name="Lipzen A."/>
            <person name="Riley R."/>
            <person name="Andreopoulos W."/>
            <person name="He G."/>
            <person name="Johnson J."/>
            <person name="Barry K.W."/>
            <person name="Grigoriev I.V."/>
            <person name="Nagy L."/>
            <person name="Hibbett D."/>
            <person name="Henrissat B."/>
            <person name="Matheny P.B."/>
            <person name="Labbe J."/>
            <person name="Martin F."/>
        </authorList>
    </citation>
    <scope>NUCLEOTIDE SEQUENCE</scope>
    <source>
        <strain evidence="1">HHB10654</strain>
    </source>
</reference>
<evidence type="ECO:0000313" key="2">
    <source>
        <dbReference type="Proteomes" id="UP000814140"/>
    </source>
</evidence>
<sequence length="541" mass="61758">MSNYCAAPRLLVRVIDHGTLYSSLTVGVLIFLVVRYMRSPWRKLPPGPKGLPIVGNVLDFRDKRWLFSPDLRKQHGNVIYMNALGKSMVILNTQKAASDLLDRRSHIYSDRPRLVLGSEIYTGGTFLAYTRYGDLWRRMRRAAHECLTKTAAQTFHDAQSKEAVILTSDILKNPRGRNEHFTRASASMIMSILYDLPTIRSLDDINIKNIDAHIERLADVTNPGNYLVELLPWMKYIPSKFAKWKRDGEFWYAKDSAMFESLVHGVQDDLDKGIERSSMSATLIKDQYRNGLTERERAWLAGTMYAAGSETTASALQWWSLAMVAYPETQKRAQEELDAVVGRGRLPSFADLPHLPYIRAMVKETLRWRSNLPLGVPHRLTEDDWYEGMFIPKGTICFSNIFQCNNDPEVYGEDYRHFKPERHLDADGAETKDEGHVMYGFGRRICVGRHVANDSLFIDIATVLWAATLEPAKDSSGKTIPLDVESYTDVGLVWYVFCVLCSVFFHPLSFHSRPNPFDWAVSPRFPEAPTILEEQLELLGH</sequence>
<evidence type="ECO:0000313" key="1">
    <source>
        <dbReference type="EMBL" id="KAI0060313.1"/>
    </source>
</evidence>
<name>A0ACB8SUX4_9AGAM</name>
<proteinExistence type="predicted"/>
<accession>A0ACB8SUX4</accession>
<organism evidence="1 2">
    <name type="scientific">Artomyces pyxidatus</name>
    <dbReference type="NCBI Taxonomy" id="48021"/>
    <lineage>
        <taxon>Eukaryota</taxon>
        <taxon>Fungi</taxon>
        <taxon>Dikarya</taxon>
        <taxon>Basidiomycota</taxon>
        <taxon>Agaricomycotina</taxon>
        <taxon>Agaricomycetes</taxon>
        <taxon>Russulales</taxon>
        <taxon>Auriscalpiaceae</taxon>
        <taxon>Artomyces</taxon>
    </lineage>
</organism>